<evidence type="ECO:0000313" key="12">
    <source>
        <dbReference type="EMBL" id="CAI9765442.1"/>
    </source>
</evidence>
<dbReference type="InterPro" id="IPR027417">
    <property type="entry name" value="P-loop_NTPase"/>
</dbReference>
<evidence type="ECO:0000256" key="1">
    <source>
        <dbReference type="ARBA" id="ARBA00004170"/>
    </source>
</evidence>
<gene>
    <name evidence="12" type="ORF">FPE_LOCUS12872</name>
</gene>
<keyword evidence="9" id="KW-0449">Lipoprotein</keyword>
<feature type="domain" description="Reverse transcriptase zinc-binding" evidence="11">
    <location>
        <begin position="591"/>
        <end position="681"/>
    </location>
</feature>
<dbReference type="Pfam" id="PF00071">
    <property type="entry name" value="Ras"/>
    <property type="match status" value="1"/>
</dbReference>
<evidence type="ECO:0000256" key="7">
    <source>
        <dbReference type="ARBA" id="ARBA00023134"/>
    </source>
</evidence>
<dbReference type="Pfam" id="PF13966">
    <property type="entry name" value="zf-RVT"/>
    <property type="match status" value="1"/>
</dbReference>
<dbReference type="PRINTS" id="PR00449">
    <property type="entry name" value="RASTRNSFRMNG"/>
</dbReference>
<dbReference type="FunFam" id="3.40.50.300:FF:000535">
    <property type="entry name" value="rac-like GTP-binding protein RAC2"/>
    <property type="match status" value="1"/>
</dbReference>
<keyword evidence="5" id="KW-0963">Cytoplasm</keyword>
<evidence type="ECO:0000256" key="5">
    <source>
        <dbReference type="ARBA" id="ARBA00022490"/>
    </source>
</evidence>
<dbReference type="AlphaFoldDB" id="A0AAD1ZEF3"/>
<dbReference type="PANTHER" id="PTHR24072">
    <property type="entry name" value="RHO FAMILY GTPASE"/>
    <property type="match status" value="1"/>
</dbReference>
<dbReference type="InterPro" id="IPR001806">
    <property type="entry name" value="Small_GTPase"/>
</dbReference>
<dbReference type="EMBL" id="OU503042">
    <property type="protein sequence ID" value="CAI9765442.1"/>
    <property type="molecule type" value="Genomic_DNA"/>
</dbReference>
<organism evidence="12 13">
    <name type="scientific">Fraxinus pennsylvanica</name>
    <dbReference type="NCBI Taxonomy" id="56036"/>
    <lineage>
        <taxon>Eukaryota</taxon>
        <taxon>Viridiplantae</taxon>
        <taxon>Streptophyta</taxon>
        <taxon>Embryophyta</taxon>
        <taxon>Tracheophyta</taxon>
        <taxon>Spermatophyta</taxon>
        <taxon>Magnoliopsida</taxon>
        <taxon>eudicotyledons</taxon>
        <taxon>Gunneridae</taxon>
        <taxon>Pentapetalae</taxon>
        <taxon>asterids</taxon>
        <taxon>lamiids</taxon>
        <taxon>Lamiales</taxon>
        <taxon>Oleaceae</taxon>
        <taxon>Oleeae</taxon>
        <taxon>Fraxinus</taxon>
    </lineage>
</organism>
<dbReference type="GO" id="GO:0005525">
    <property type="term" value="F:GTP binding"/>
    <property type="evidence" value="ECO:0007669"/>
    <property type="project" value="UniProtKB-KW"/>
</dbReference>
<dbReference type="CDD" id="cd04133">
    <property type="entry name" value="Rop_like"/>
    <property type="match status" value="1"/>
</dbReference>
<dbReference type="InterPro" id="IPR026960">
    <property type="entry name" value="RVT-Znf"/>
</dbReference>
<keyword evidence="13" id="KW-1185">Reference proteome</keyword>
<evidence type="ECO:0000256" key="6">
    <source>
        <dbReference type="ARBA" id="ARBA00022741"/>
    </source>
</evidence>
<dbReference type="InterPro" id="IPR003578">
    <property type="entry name" value="Small_GTPase_Rho"/>
</dbReference>
<dbReference type="PROSITE" id="PS51421">
    <property type="entry name" value="RAS"/>
    <property type="match status" value="1"/>
</dbReference>
<dbReference type="SMART" id="SM00173">
    <property type="entry name" value="RAS"/>
    <property type="match status" value="1"/>
</dbReference>
<evidence type="ECO:0000313" key="13">
    <source>
        <dbReference type="Proteomes" id="UP000834106"/>
    </source>
</evidence>
<dbReference type="GO" id="GO:0003924">
    <property type="term" value="F:GTPase activity"/>
    <property type="evidence" value="ECO:0007669"/>
    <property type="project" value="InterPro"/>
</dbReference>
<dbReference type="Gene3D" id="3.40.50.300">
    <property type="entry name" value="P-loop containing nucleotide triphosphate hydrolases"/>
    <property type="match status" value="1"/>
</dbReference>
<dbReference type="PROSITE" id="PS51419">
    <property type="entry name" value="RAB"/>
    <property type="match status" value="1"/>
</dbReference>
<keyword evidence="8" id="KW-0472">Membrane</keyword>
<evidence type="ECO:0000256" key="9">
    <source>
        <dbReference type="ARBA" id="ARBA00023288"/>
    </source>
</evidence>
<dbReference type="GO" id="GO:0005737">
    <property type="term" value="C:cytoplasm"/>
    <property type="evidence" value="ECO:0007669"/>
    <property type="project" value="UniProtKB-SubCell"/>
</dbReference>
<protein>
    <recommendedName>
        <fullName evidence="11">Reverse transcriptase zinc-binding domain-containing protein</fullName>
    </recommendedName>
</protein>
<dbReference type="InterPro" id="IPR005225">
    <property type="entry name" value="Small_GTP-bd"/>
</dbReference>
<name>A0AAD1ZEF3_9LAMI</name>
<evidence type="ECO:0000256" key="10">
    <source>
        <dbReference type="ARBA" id="ARBA00023289"/>
    </source>
</evidence>
<dbReference type="SMART" id="SM00176">
    <property type="entry name" value="RAN"/>
    <property type="match status" value="1"/>
</dbReference>
<dbReference type="NCBIfam" id="TIGR00231">
    <property type="entry name" value="small_GTP"/>
    <property type="match status" value="1"/>
</dbReference>
<keyword evidence="4" id="KW-0488">Methylation</keyword>
<evidence type="ECO:0000256" key="8">
    <source>
        <dbReference type="ARBA" id="ARBA00023136"/>
    </source>
</evidence>
<reference evidence="12" key="1">
    <citation type="submission" date="2023-05" db="EMBL/GenBank/DDBJ databases">
        <authorList>
            <person name="Huff M."/>
        </authorList>
    </citation>
    <scope>NUCLEOTIDE SEQUENCE</scope>
</reference>
<keyword evidence="6" id="KW-0547">Nucleotide-binding</keyword>
<dbReference type="SMART" id="SM00174">
    <property type="entry name" value="RHO"/>
    <property type="match status" value="1"/>
</dbReference>
<evidence type="ECO:0000256" key="3">
    <source>
        <dbReference type="ARBA" id="ARBA00010142"/>
    </source>
</evidence>
<dbReference type="Proteomes" id="UP000834106">
    <property type="component" value="Chromosome 7"/>
</dbReference>
<dbReference type="SMART" id="SM00175">
    <property type="entry name" value="RAB"/>
    <property type="match status" value="1"/>
</dbReference>
<dbReference type="GO" id="GO:0007264">
    <property type="term" value="P:small GTPase-mediated signal transduction"/>
    <property type="evidence" value="ECO:0007669"/>
    <property type="project" value="InterPro"/>
</dbReference>
<comment type="subcellular location">
    <subcellularLocation>
        <location evidence="2">Cytoplasm</location>
    </subcellularLocation>
    <subcellularLocation>
        <location evidence="1">Membrane</location>
        <topology evidence="1">Peripheral membrane protein</topology>
    </subcellularLocation>
</comment>
<accession>A0AAD1ZEF3</accession>
<proteinExistence type="inferred from homology"/>
<comment type="similarity">
    <text evidence="3">Belongs to the small GTPase superfamily. Rho family.</text>
</comment>
<evidence type="ECO:0000256" key="2">
    <source>
        <dbReference type="ARBA" id="ARBA00004496"/>
    </source>
</evidence>
<keyword evidence="7" id="KW-0342">GTP-binding</keyword>
<dbReference type="SUPFAM" id="SSF52540">
    <property type="entry name" value="P-loop containing nucleoside triphosphate hydrolases"/>
    <property type="match status" value="1"/>
</dbReference>
<evidence type="ECO:0000259" key="11">
    <source>
        <dbReference type="Pfam" id="PF13966"/>
    </source>
</evidence>
<evidence type="ECO:0000256" key="4">
    <source>
        <dbReference type="ARBA" id="ARBA00022481"/>
    </source>
</evidence>
<sequence>MKLLWATAAPLHFEQQSPTARHRCKHNAASGSSSAALHSGALAARHRGELRRWFRYQMRDRGISRIRQEQLSSLTRQRRSLAVWELPATRMSASRFIKCVTVGDGAVGKTCLLISYTSNTFPTDYVPTVFDNFSANVVVDGSTVNLGLWDTAGQEDYNRLRPLSYRGADIFILAFSLISKASYENVSKKWIPELRHYAPGVPIILVGTKLDLREDKQFFADHPGAVPITTTQGEELRKMIGAAAYIECSAKTQQNVKAVFDAAIKTVLQPTKHKKTKKSRGQKACTNGEELEQPYVPFLKAPSRNNPGLAGERWLQGSSLESSDSNLVRPRIMTERSGGLALLWKKQNMASLISLSRYHIDVEVNLVGQPKWPLTGYYGNPDRRKPHESWDHILAAKSVLKDGCRLLVGNGSSIRIWHDPWLPNPRQGFVTSEPSPGREDSWDYNLLADLFNEEDRGQIMKIPLIAHGREDRMFWIHDKKGAYSFRSGILAAKSVLKDGCRLRVGNGSSIRIWHDPWLPNPRQGFVTLEPSPGREDATVDQLILAGENSWDYNLLADLFNEEDRGQIMKIPLTAHGREDRMFWIHDKKGAYSVRSGYKLLMADSFTHSHTTIESFWNKIWRYKIPAKVRNLIWRASLNVLPTTDQLRAKRVDVDSHCPICLMHEESVLHVFVSCELAQKVWETVGIASSPRLVANFQDWLTTTLKNHQQDQEIIAMLCWAIWMNRNETVWNAKSFTVLKQDKLNSSICSNCDHIEN</sequence>
<dbReference type="GO" id="GO:0016020">
    <property type="term" value="C:membrane"/>
    <property type="evidence" value="ECO:0007669"/>
    <property type="project" value="UniProtKB-SubCell"/>
</dbReference>
<keyword evidence="10" id="KW-0636">Prenylation</keyword>
<dbReference type="PROSITE" id="PS51420">
    <property type="entry name" value="RHO"/>
    <property type="match status" value="1"/>
</dbReference>